<proteinExistence type="predicted"/>
<dbReference type="GO" id="GO:0034605">
    <property type="term" value="P:cellular response to heat"/>
    <property type="evidence" value="ECO:0007669"/>
    <property type="project" value="TreeGrafter"/>
</dbReference>
<feature type="domain" description="Clp ATPase C-terminal" evidence="6">
    <location>
        <begin position="723"/>
        <end position="808"/>
    </location>
</feature>
<dbReference type="EMBL" id="LCNT01000001">
    <property type="protein sequence ID" value="KKU62055.1"/>
    <property type="molecule type" value="Genomic_DNA"/>
</dbReference>
<dbReference type="InterPro" id="IPR027417">
    <property type="entry name" value="P-loop_NTPase"/>
</dbReference>
<keyword evidence="4" id="KW-0812">Transmembrane</keyword>
<feature type="transmembrane region" description="Helical" evidence="4">
    <location>
        <begin position="20"/>
        <end position="37"/>
    </location>
</feature>
<sequence>MLFWYTRGFKWFGRFFKNLVIFLDNKLAVTLMVNLWLTPLFHDTSIIGRLLSFIYRTLRIAVGSVFMLAAISAMGFWLLVWLVLPWTLLVYNLTWGLVVVGAMLAGDGVRYIKQPRKPLDFLETDTKKAARLAKFNSGRLLPLMLGDPEAAKMLERLEILPEGLKQIKILPVFNEWLKLAADEVGGLGRVKITLSDFLLALLKQDRFRYEEAKLTLAWLEQQKIWAKTPFLWDKEYLIRPIGGVNRGLTGLPTPTLDKYGTDLTQEAQKRQINEVIGKDNQLDEISKILSRSQQNNVLVVGEAGSGKTSLIHGLAQEIVRGVRAKSLRFKRLVLLSPTKLAAGANSAELNHRISQIIEEIKAAENIILAVDGVHNLSSLNQDLPETSDLFIALEPPLSAGEFQFIGTTTAQNYKKYLEPNEAFARLFETVELPEADREKTFKILSYTAWQMERKTGVEITTICLKTIIDLSGQLIHDRVFPDKAVRILDEVVAQVTAKEEKLVNSAEALKLISQKTKVPVSQITKKETELLLNLEAKLHQRVVGQEAAIKAVADAIRRARTGLKDPDKPIASFMFAGPTGVGKTETAKTLAEEFFGSEKLMIRLDMSEFQTVDSVNRLIGAPPGRGADAGGQLTEAVRHQPYTLVLLDEIEKAHEKILNLFLQVLDDARLSDSSGRVVDFANTIIIATTNVGTGKANVMEAIEKHFPPEWLNRFSGIIVFESLKASEVEAVVKLKLAGLRAELAKQEIEINFDPSLVKKLSQEGFSPKWGGRQIERVIQEKVANAISKMILTGKVVKRQPIELTDEILRQ</sequence>
<dbReference type="PRINTS" id="PR00300">
    <property type="entry name" value="CLPPROTEASEA"/>
</dbReference>
<dbReference type="GO" id="GO:0016887">
    <property type="term" value="F:ATP hydrolysis activity"/>
    <property type="evidence" value="ECO:0007669"/>
    <property type="project" value="InterPro"/>
</dbReference>
<evidence type="ECO:0000256" key="3">
    <source>
        <dbReference type="ARBA" id="ARBA00023186"/>
    </source>
</evidence>
<dbReference type="PATRIC" id="fig|1618371.3.peg.270"/>
<keyword evidence="3" id="KW-0143">Chaperone</keyword>
<dbReference type="GO" id="GO:0005737">
    <property type="term" value="C:cytoplasm"/>
    <property type="evidence" value="ECO:0007669"/>
    <property type="project" value="TreeGrafter"/>
</dbReference>
<dbReference type="Pfam" id="PF10431">
    <property type="entry name" value="ClpB_D2-small"/>
    <property type="match status" value="1"/>
</dbReference>
<evidence type="ECO:0000256" key="2">
    <source>
        <dbReference type="ARBA" id="ARBA00022840"/>
    </source>
</evidence>
<keyword evidence="4" id="KW-1133">Transmembrane helix</keyword>
<dbReference type="GO" id="GO:0005524">
    <property type="term" value="F:ATP binding"/>
    <property type="evidence" value="ECO:0007669"/>
    <property type="project" value="UniProtKB-KW"/>
</dbReference>
<dbReference type="Proteomes" id="UP000033860">
    <property type="component" value="Unassembled WGS sequence"/>
</dbReference>
<dbReference type="PANTHER" id="PTHR11638">
    <property type="entry name" value="ATP-DEPENDENT CLP PROTEASE"/>
    <property type="match status" value="1"/>
</dbReference>
<name>A0A0G1UWH1_9BACT</name>
<dbReference type="Pfam" id="PF13191">
    <property type="entry name" value="AAA_16"/>
    <property type="match status" value="1"/>
</dbReference>
<feature type="domain" description="AAA+ ATPase" evidence="5">
    <location>
        <begin position="293"/>
        <end position="436"/>
    </location>
</feature>
<dbReference type="SUPFAM" id="SSF52540">
    <property type="entry name" value="P-loop containing nucleoside triphosphate hydrolases"/>
    <property type="match status" value="2"/>
</dbReference>
<dbReference type="SMART" id="SM01086">
    <property type="entry name" value="ClpB_D2-small"/>
    <property type="match status" value="1"/>
</dbReference>
<dbReference type="InterPro" id="IPR041546">
    <property type="entry name" value="ClpA/ClpB_AAA_lid"/>
</dbReference>
<dbReference type="FunFam" id="3.40.50.300:FF:000025">
    <property type="entry name" value="ATP-dependent Clp protease subunit"/>
    <property type="match status" value="1"/>
</dbReference>
<dbReference type="Pfam" id="PF17871">
    <property type="entry name" value="AAA_lid_9"/>
    <property type="match status" value="1"/>
</dbReference>
<keyword evidence="4" id="KW-0472">Membrane</keyword>
<dbReference type="InterPro" id="IPR001270">
    <property type="entry name" value="ClpA/B"/>
</dbReference>
<dbReference type="PANTHER" id="PTHR11638:SF175">
    <property type="entry name" value="ATP-DEPENDENT CLP PROTEASE, ATP-BINDING SUBUNIT CLPC"/>
    <property type="match status" value="1"/>
</dbReference>
<dbReference type="InterPro" id="IPR050130">
    <property type="entry name" value="ClpA_ClpB"/>
</dbReference>
<evidence type="ECO:0000256" key="4">
    <source>
        <dbReference type="SAM" id="Phobius"/>
    </source>
</evidence>
<evidence type="ECO:0000313" key="7">
    <source>
        <dbReference type="EMBL" id="KKU62055.1"/>
    </source>
</evidence>
<feature type="domain" description="AAA+ ATPase" evidence="5">
    <location>
        <begin position="569"/>
        <end position="724"/>
    </location>
</feature>
<dbReference type="Pfam" id="PF07724">
    <property type="entry name" value="AAA_2"/>
    <property type="match status" value="1"/>
</dbReference>
<dbReference type="SMART" id="SM00382">
    <property type="entry name" value="AAA"/>
    <property type="match status" value="2"/>
</dbReference>
<comment type="caution">
    <text evidence="7">The sequence shown here is derived from an EMBL/GenBank/DDBJ whole genome shotgun (WGS) entry which is preliminary data.</text>
</comment>
<dbReference type="InterPro" id="IPR019489">
    <property type="entry name" value="Clp_ATPase_C"/>
</dbReference>
<dbReference type="CDD" id="cd19499">
    <property type="entry name" value="RecA-like_ClpB_Hsp104-like"/>
    <property type="match status" value="1"/>
</dbReference>
<evidence type="ECO:0000259" key="6">
    <source>
        <dbReference type="SMART" id="SM01086"/>
    </source>
</evidence>
<evidence type="ECO:0000259" key="5">
    <source>
        <dbReference type="SMART" id="SM00382"/>
    </source>
</evidence>
<dbReference type="InterPro" id="IPR041664">
    <property type="entry name" value="AAA_16"/>
</dbReference>
<dbReference type="AlphaFoldDB" id="A0A0G1UWH1"/>
<organism evidence="7 8">
    <name type="scientific">Candidatus Beckwithbacteria bacterium GW2011_GWB1_47_15</name>
    <dbReference type="NCBI Taxonomy" id="1618371"/>
    <lineage>
        <taxon>Bacteria</taxon>
        <taxon>Candidatus Beckwithiibacteriota</taxon>
    </lineage>
</organism>
<protein>
    <submittedName>
        <fullName evidence="7">ATPase AAA-2 domain protein</fullName>
    </submittedName>
</protein>
<feature type="transmembrane region" description="Helical" evidence="4">
    <location>
        <begin position="58"/>
        <end position="83"/>
    </location>
</feature>
<dbReference type="CDD" id="cd00009">
    <property type="entry name" value="AAA"/>
    <property type="match status" value="1"/>
</dbReference>
<keyword evidence="1" id="KW-0547">Nucleotide-binding</keyword>
<evidence type="ECO:0000313" key="8">
    <source>
        <dbReference type="Proteomes" id="UP000033860"/>
    </source>
</evidence>
<feature type="transmembrane region" description="Helical" evidence="4">
    <location>
        <begin position="89"/>
        <end position="109"/>
    </location>
</feature>
<reference evidence="7 8" key="1">
    <citation type="journal article" date="2015" name="Nature">
        <title>rRNA introns, odd ribosomes, and small enigmatic genomes across a large radiation of phyla.</title>
        <authorList>
            <person name="Brown C.T."/>
            <person name="Hug L.A."/>
            <person name="Thomas B.C."/>
            <person name="Sharon I."/>
            <person name="Castelle C.J."/>
            <person name="Singh A."/>
            <person name="Wilkins M.J."/>
            <person name="Williams K.H."/>
            <person name="Banfield J.F."/>
        </authorList>
    </citation>
    <scope>NUCLEOTIDE SEQUENCE [LARGE SCALE GENOMIC DNA]</scope>
</reference>
<keyword evidence="2" id="KW-0067">ATP-binding</keyword>
<dbReference type="InterPro" id="IPR003593">
    <property type="entry name" value="AAA+_ATPase"/>
</dbReference>
<gene>
    <name evidence="7" type="ORF">UX85_C0001G0269</name>
</gene>
<evidence type="ECO:0000256" key="1">
    <source>
        <dbReference type="ARBA" id="ARBA00022741"/>
    </source>
</evidence>
<dbReference type="InterPro" id="IPR003959">
    <property type="entry name" value="ATPase_AAA_core"/>
</dbReference>
<dbReference type="Gene3D" id="3.40.50.300">
    <property type="entry name" value="P-loop containing nucleotide triphosphate hydrolases"/>
    <property type="match status" value="2"/>
</dbReference>
<accession>A0A0G1UWH1</accession>
<dbReference type="Gene3D" id="1.10.8.60">
    <property type="match status" value="2"/>
</dbReference>